<dbReference type="AlphaFoldDB" id="A0A1E7EKN8"/>
<dbReference type="EMBL" id="KV784410">
    <property type="protein sequence ID" value="OEU06407.1"/>
    <property type="molecule type" value="Genomic_DNA"/>
</dbReference>
<sequence length="362" mass="41203">MVSTHTLVKPKKNNNKFMTKSWQKTNKNIGIISSTTQTSTTSRKIKKKKINNKNNTPQQAQAQAQIEYSKGGIPKPNTILSLEKALTILTKHCTIRNNIYASLEKRQTLKPWIMVLLIHRYDRGIRDIVELSTDSIYYNTNIIDDNTFYGNDETIIDDIDNNVTAPATATATATKSNSSSTRSIDLRFALTPSKQEIEDYKNNNKDDGGMQEDDEISIKDILIQQKLVCFATEARRIIIDRDIPFNKITNLTELQSRRLSKQEPGTYLSLFSRCFCITESNPQAIIQQQNKSIQKVVQKSNVDGNNDHHTNVATENNNDVIVKDFSSRRYTPPSLKASSLSKKKKELLKLEKKKKKMSTNKK</sequence>
<feature type="compositionally biased region" description="Low complexity" evidence="1">
    <location>
        <begin position="33"/>
        <end position="42"/>
    </location>
</feature>
<dbReference type="KEGG" id="fcy:FRACYDRAFT_254749"/>
<dbReference type="Proteomes" id="UP000095751">
    <property type="component" value="Unassembled WGS sequence"/>
</dbReference>
<proteinExistence type="predicted"/>
<dbReference type="InParanoid" id="A0A1E7EKN8"/>
<organism evidence="2 3">
    <name type="scientific">Fragilariopsis cylindrus CCMP1102</name>
    <dbReference type="NCBI Taxonomy" id="635003"/>
    <lineage>
        <taxon>Eukaryota</taxon>
        <taxon>Sar</taxon>
        <taxon>Stramenopiles</taxon>
        <taxon>Ochrophyta</taxon>
        <taxon>Bacillariophyta</taxon>
        <taxon>Bacillariophyceae</taxon>
        <taxon>Bacillariophycidae</taxon>
        <taxon>Bacillariales</taxon>
        <taxon>Bacillariaceae</taxon>
        <taxon>Fragilariopsis</taxon>
    </lineage>
</organism>
<evidence type="ECO:0000313" key="3">
    <source>
        <dbReference type="Proteomes" id="UP000095751"/>
    </source>
</evidence>
<reference evidence="2 3" key="1">
    <citation type="submission" date="2016-09" db="EMBL/GenBank/DDBJ databases">
        <title>Extensive genetic diversity and differential bi-allelic expression allows diatom success in the polar Southern Ocean.</title>
        <authorList>
            <consortium name="DOE Joint Genome Institute"/>
            <person name="Mock T."/>
            <person name="Otillar R.P."/>
            <person name="Strauss J."/>
            <person name="Dupont C."/>
            <person name="Frickenhaus S."/>
            <person name="Maumus F."/>
            <person name="Mcmullan M."/>
            <person name="Sanges R."/>
            <person name="Schmutz J."/>
            <person name="Toseland A."/>
            <person name="Valas R."/>
            <person name="Veluchamy A."/>
            <person name="Ward B.J."/>
            <person name="Allen A."/>
            <person name="Barry K."/>
            <person name="Falciatore A."/>
            <person name="Ferrante M."/>
            <person name="Fortunato A.E."/>
            <person name="Gloeckner G."/>
            <person name="Gruber A."/>
            <person name="Hipkin R."/>
            <person name="Janech M."/>
            <person name="Kroth P."/>
            <person name="Leese F."/>
            <person name="Lindquist E."/>
            <person name="Lyon B.R."/>
            <person name="Martin J."/>
            <person name="Mayer C."/>
            <person name="Parker M."/>
            <person name="Quesneville H."/>
            <person name="Raymond J."/>
            <person name="Uhlig C."/>
            <person name="Valentin K.U."/>
            <person name="Worden A.Z."/>
            <person name="Armbrust E.V."/>
            <person name="Bowler C."/>
            <person name="Green B."/>
            <person name="Moulton V."/>
            <person name="Van Oosterhout C."/>
            <person name="Grigoriev I."/>
        </authorList>
    </citation>
    <scope>NUCLEOTIDE SEQUENCE [LARGE SCALE GENOMIC DNA]</scope>
    <source>
        <strain evidence="2 3">CCMP1102</strain>
    </source>
</reference>
<dbReference type="OrthoDB" id="55377at2759"/>
<gene>
    <name evidence="2" type="ORF">FRACYDRAFT_254749</name>
</gene>
<keyword evidence="3" id="KW-1185">Reference proteome</keyword>
<feature type="compositionally biased region" description="Basic residues" evidence="1">
    <location>
        <begin position="341"/>
        <end position="362"/>
    </location>
</feature>
<evidence type="ECO:0000256" key="1">
    <source>
        <dbReference type="SAM" id="MobiDB-lite"/>
    </source>
</evidence>
<feature type="region of interest" description="Disordered" evidence="1">
    <location>
        <begin position="330"/>
        <end position="362"/>
    </location>
</feature>
<name>A0A1E7EKN8_9STRA</name>
<protein>
    <submittedName>
        <fullName evidence="2">Uncharacterized protein</fullName>
    </submittedName>
</protein>
<evidence type="ECO:0000313" key="2">
    <source>
        <dbReference type="EMBL" id="OEU06407.1"/>
    </source>
</evidence>
<accession>A0A1E7EKN8</accession>
<feature type="region of interest" description="Disordered" evidence="1">
    <location>
        <begin position="33"/>
        <end position="58"/>
    </location>
</feature>